<gene>
    <name evidence="2" type="ORF">SAMN05444163_8071</name>
</gene>
<keyword evidence="3" id="KW-1185">Reference proteome</keyword>
<protein>
    <recommendedName>
        <fullName evidence="4">ABC transporter permease</fullName>
    </recommendedName>
</protein>
<feature type="transmembrane region" description="Helical" evidence="1">
    <location>
        <begin position="24"/>
        <end position="48"/>
    </location>
</feature>
<keyword evidence="1" id="KW-1133">Transmembrane helix</keyword>
<evidence type="ECO:0000313" key="2">
    <source>
        <dbReference type="EMBL" id="SDK42177.1"/>
    </source>
</evidence>
<sequence>MSAAPAQYLATADIEFLVIISRSIIQLLVLSGGAILCVLVAMIVLSLIGRYRP</sequence>
<keyword evidence="1" id="KW-0472">Membrane</keyword>
<dbReference type="RefSeq" id="WP_157793781.1">
    <property type="nucleotide sequence ID" value="NZ_LT629693.1"/>
</dbReference>
<evidence type="ECO:0000256" key="1">
    <source>
        <dbReference type="SAM" id="Phobius"/>
    </source>
</evidence>
<organism evidence="2 3">
    <name type="scientific">Bradyrhizobium ottawaense</name>
    <dbReference type="NCBI Taxonomy" id="931866"/>
    <lineage>
        <taxon>Bacteria</taxon>
        <taxon>Pseudomonadati</taxon>
        <taxon>Pseudomonadota</taxon>
        <taxon>Alphaproteobacteria</taxon>
        <taxon>Hyphomicrobiales</taxon>
        <taxon>Nitrobacteraceae</taxon>
        <taxon>Bradyrhizobium</taxon>
    </lineage>
</organism>
<accession>A0ABY0QH84</accession>
<name>A0ABY0QH84_9BRAD</name>
<dbReference type="EMBL" id="LT629693">
    <property type="protein sequence ID" value="SDK42177.1"/>
    <property type="molecule type" value="Genomic_DNA"/>
</dbReference>
<keyword evidence="1" id="KW-0812">Transmembrane</keyword>
<reference evidence="2 3" key="1">
    <citation type="submission" date="2016-10" db="EMBL/GenBank/DDBJ databases">
        <authorList>
            <person name="Varghese N."/>
            <person name="Submissions S."/>
        </authorList>
    </citation>
    <scope>NUCLEOTIDE SEQUENCE [LARGE SCALE GENOMIC DNA]</scope>
    <source>
        <strain evidence="2 3">GAS524</strain>
    </source>
</reference>
<evidence type="ECO:0000313" key="3">
    <source>
        <dbReference type="Proteomes" id="UP000198803"/>
    </source>
</evidence>
<dbReference type="Proteomes" id="UP000198803">
    <property type="component" value="Chromosome I"/>
</dbReference>
<evidence type="ECO:0008006" key="4">
    <source>
        <dbReference type="Google" id="ProtNLM"/>
    </source>
</evidence>
<proteinExistence type="predicted"/>